<evidence type="ECO:0000313" key="13">
    <source>
        <dbReference type="Proteomes" id="UP000663850"/>
    </source>
</evidence>
<accession>A0A8H2X5G9</accession>
<feature type="domain" description="Nicotinate phosphoribosyltransferase N-terminal" evidence="11">
    <location>
        <begin position="338"/>
        <end position="462"/>
    </location>
</feature>
<evidence type="ECO:0000256" key="8">
    <source>
        <dbReference type="RuleBase" id="RU003838"/>
    </source>
</evidence>
<evidence type="ECO:0000256" key="2">
    <source>
        <dbReference type="ARBA" id="ARBA00010897"/>
    </source>
</evidence>
<evidence type="ECO:0000313" key="12">
    <source>
        <dbReference type="EMBL" id="CAE6414481.1"/>
    </source>
</evidence>
<feature type="domain" description="Nicotinate/nicotinamide phosphoribosyltransferase" evidence="10">
    <location>
        <begin position="495"/>
        <end position="739"/>
    </location>
</feature>
<sequence length="741" mass="82557">MNGTDLFTSPPKQPPKVQVGHPPLPPFKDVQEERILEIYGPPTSFQEDQLRDALEALCDRLNGRDAGYFFDSSGVRTFIVLENSEAVDEAIANREKLIIDPIQPTAQHALSAMVFSKATESFELREFVNFAISGAGLGATLSPLHSPRPFGAAMHAPLSFSALPPPALPLSFSDSRIGSPSISALGLVNPRTPSPPRKNKTALELGLETLAQQWGSPSPEATRVFRSIGSPRNTPLGARLFSPLHNYNASDDELTRGRGRSRHISNDIHSDPTLPVAKKAKRHASSDVSRVVAADVLNDLLERMRCELWVGVPRLLGTNGRPTCSYEYPLWPFVLLFLTMQQAVLQHFPKTNVTYRFTNRSKEMLFSRGCFELVKQSVSRLSELQLTEKEAEWLKTRCPYFTENYLDYLRSYRFQPDEQVKMELQVTSEPGADVEEGHITIDISGLWVETILYEVPVMSILSEAYFLTVDRGWTYENQEEIAYQKAKHLIQAGVAFSDFGTRRRRSYHGQDLVLKGLVRGNAEFSGQEAQGRLTSTSNPHFAMKYDLSAMGTIAHEWIMAIAAIRGYENANGLAMDLWEATYPTTESNILHIALTDTFSTDVFNLSFKTDTARAERWRGLRQDSGDPFEFIPKVRAAYESMGIDYRKKVIVFSDGLDVELAVKLQQAVDQAGFIGAFGIGTFLTNDYKRTDNGERSKPLNMVIKIASVEGKPCVKISDDITKNTGDPAVVAQIKQKFGIAA</sequence>
<dbReference type="Gene3D" id="3.20.140.10">
    <property type="entry name" value="nicotinate phosphoribosyltransferase"/>
    <property type="match status" value="1"/>
</dbReference>
<comment type="similarity">
    <text evidence="2 8">Belongs to the NAPRTase family.</text>
</comment>
<protein>
    <recommendedName>
        <fullName evidence="3 8">Nicotinate phosphoribosyltransferase</fullName>
        <ecNumber evidence="3 8">6.3.4.21</ecNumber>
    </recommendedName>
</protein>
<evidence type="ECO:0000256" key="6">
    <source>
        <dbReference type="ARBA" id="ARBA00022642"/>
    </source>
</evidence>
<evidence type="ECO:0000256" key="4">
    <source>
        <dbReference type="ARBA" id="ARBA00022553"/>
    </source>
</evidence>
<evidence type="ECO:0000259" key="10">
    <source>
        <dbReference type="Pfam" id="PF04095"/>
    </source>
</evidence>
<keyword evidence="5 8" id="KW-0436">Ligase</keyword>
<dbReference type="Pfam" id="PF17767">
    <property type="entry name" value="NAPRTase_N"/>
    <property type="match status" value="1"/>
</dbReference>
<evidence type="ECO:0000256" key="9">
    <source>
        <dbReference type="SAM" id="MobiDB-lite"/>
    </source>
</evidence>
<organism evidence="12 13">
    <name type="scientific">Rhizoctonia solani</name>
    <dbReference type="NCBI Taxonomy" id="456999"/>
    <lineage>
        <taxon>Eukaryota</taxon>
        <taxon>Fungi</taxon>
        <taxon>Dikarya</taxon>
        <taxon>Basidiomycota</taxon>
        <taxon>Agaricomycotina</taxon>
        <taxon>Agaricomycetes</taxon>
        <taxon>Cantharellales</taxon>
        <taxon>Ceratobasidiaceae</taxon>
        <taxon>Rhizoctonia</taxon>
    </lineage>
</organism>
<dbReference type="EMBL" id="CAJMWZ010000246">
    <property type="protein sequence ID" value="CAE6414481.1"/>
    <property type="molecule type" value="Genomic_DNA"/>
</dbReference>
<comment type="pathway">
    <text evidence="1 8">Cofactor biosynthesis; NAD(+) biosynthesis; nicotinate D-ribonucleotide from nicotinate: step 1/1.</text>
</comment>
<dbReference type="GO" id="GO:0005829">
    <property type="term" value="C:cytosol"/>
    <property type="evidence" value="ECO:0007669"/>
    <property type="project" value="TreeGrafter"/>
</dbReference>
<dbReference type="InterPro" id="IPR040727">
    <property type="entry name" value="NAPRTase_N"/>
</dbReference>
<name>A0A8H2X5G9_9AGAM</name>
<dbReference type="EC" id="6.3.4.21" evidence="3 8"/>
<dbReference type="InterPro" id="IPR007229">
    <property type="entry name" value="Nic_PRibTrfase-Fam"/>
</dbReference>
<evidence type="ECO:0000259" key="11">
    <source>
        <dbReference type="Pfam" id="PF17767"/>
    </source>
</evidence>
<gene>
    <name evidence="12" type="ORF">RDB_LOCUS3805</name>
</gene>
<evidence type="ECO:0000256" key="1">
    <source>
        <dbReference type="ARBA" id="ARBA00004952"/>
    </source>
</evidence>
<reference evidence="12" key="1">
    <citation type="submission" date="2021-01" db="EMBL/GenBank/DDBJ databases">
        <authorList>
            <person name="Kaushik A."/>
        </authorList>
    </citation>
    <scope>NUCLEOTIDE SEQUENCE</scope>
    <source>
        <strain evidence="12">Type strain: AG8-Rh-89/</strain>
    </source>
</reference>
<dbReference type="PANTHER" id="PTHR11098:SF1">
    <property type="entry name" value="NICOTINATE PHOSPHORIBOSYLTRANSFERASE"/>
    <property type="match status" value="1"/>
</dbReference>
<comment type="function">
    <text evidence="8">Catalyzes the synthesis of beta-nicotinate D-ribonucleotide from nicotinate and 5-phospho-D-ribose 1-phosphate at the expense of ATP.</text>
</comment>
<evidence type="ECO:0000256" key="7">
    <source>
        <dbReference type="ARBA" id="ARBA00048668"/>
    </source>
</evidence>
<dbReference type="PANTHER" id="PTHR11098">
    <property type="entry name" value="NICOTINATE PHOSPHORIBOSYLTRANSFERASE"/>
    <property type="match status" value="1"/>
</dbReference>
<evidence type="ECO:0000256" key="3">
    <source>
        <dbReference type="ARBA" id="ARBA00013236"/>
    </source>
</evidence>
<dbReference type="InterPro" id="IPR006406">
    <property type="entry name" value="Nic_PRibTrfase"/>
</dbReference>
<dbReference type="AlphaFoldDB" id="A0A8H2X5G9"/>
<dbReference type="GO" id="GO:0034355">
    <property type="term" value="P:NAD+ biosynthetic process via the salvage pathway"/>
    <property type="evidence" value="ECO:0007669"/>
    <property type="project" value="TreeGrafter"/>
</dbReference>
<evidence type="ECO:0000256" key="5">
    <source>
        <dbReference type="ARBA" id="ARBA00022598"/>
    </source>
</evidence>
<comment type="catalytic activity">
    <reaction evidence="7 8">
        <text>5-phospho-alpha-D-ribose 1-diphosphate + nicotinate + ATP + H2O = nicotinate beta-D-ribonucleotide + ADP + phosphate + diphosphate</text>
        <dbReference type="Rhea" id="RHEA:36163"/>
        <dbReference type="ChEBI" id="CHEBI:15377"/>
        <dbReference type="ChEBI" id="CHEBI:30616"/>
        <dbReference type="ChEBI" id="CHEBI:32544"/>
        <dbReference type="ChEBI" id="CHEBI:33019"/>
        <dbReference type="ChEBI" id="CHEBI:43474"/>
        <dbReference type="ChEBI" id="CHEBI:57502"/>
        <dbReference type="ChEBI" id="CHEBI:58017"/>
        <dbReference type="ChEBI" id="CHEBI:456216"/>
        <dbReference type="EC" id="6.3.4.21"/>
    </reaction>
</comment>
<dbReference type="SUPFAM" id="SSF51690">
    <property type="entry name" value="Nicotinate/Quinolinate PRTase C-terminal domain-like"/>
    <property type="match status" value="1"/>
</dbReference>
<dbReference type="UniPathway" id="UPA00253">
    <property type="reaction ID" value="UER00457"/>
</dbReference>
<dbReference type="GO" id="GO:0004516">
    <property type="term" value="F:nicotinate phosphoribosyltransferase activity"/>
    <property type="evidence" value="ECO:0007669"/>
    <property type="project" value="UniProtKB-UniRule"/>
</dbReference>
<feature type="region of interest" description="Disordered" evidence="9">
    <location>
        <begin position="1"/>
        <end position="25"/>
    </location>
</feature>
<dbReference type="Proteomes" id="UP000663850">
    <property type="component" value="Unassembled WGS sequence"/>
</dbReference>
<dbReference type="SUPFAM" id="SSF54675">
    <property type="entry name" value="Nicotinate/Quinolinate PRTase N-terminal domain-like"/>
    <property type="match status" value="1"/>
</dbReference>
<comment type="caution">
    <text evidence="12">The sequence shown here is derived from an EMBL/GenBank/DDBJ whole genome shotgun (WGS) entry which is preliminary data.</text>
</comment>
<dbReference type="InterPro" id="IPR036068">
    <property type="entry name" value="Nicotinate_pribotase-like_C"/>
</dbReference>
<comment type="PTM">
    <text evidence="8">Transiently phosphorylated on a His residue during the reaction cycle. Phosphorylation strongly increases the affinity for substrates and increases the rate of nicotinate D-ribonucleotide production. Dephosphorylation regenerates the low-affinity form of the enzyme, leading to product release.</text>
</comment>
<proteinExistence type="inferred from homology"/>
<keyword evidence="6 8" id="KW-0662">Pyridine nucleotide biosynthesis</keyword>
<dbReference type="Pfam" id="PF04095">
    <property type="entry name" value="NAPRTase"/>
    <property type="match status" value="1"/>
</dbReference>
<dbReference type="NCBIfam" id="TIGR01514">
    <property type="entry name" value="NAPRTase"/>
    <property type="match status" value="1"/>
</dbReference>
<dbReference type="InterPro" id="IPR041525">
    <property type="entry name" value="N/Namide_PRibTrfase"/>
</dbReference>
<keyword evidence="4" id="KW-0597">Phosphoprotein</keyword>